<dbReference type="PANTHER" id="PTHR13379">
    <property type="entry name" value="UNCHARACTERIZED DUF1308"/>
    <property type="match status" value="1"/>
</dbReference>
<name>W1PJU1_AMBTC</name>
<dbReference type="OMA" id="HPNEDMR"/>
<dbReference type="KEGG" id="atr:18438409"/>
<reference evidence="3" key="1">
    <citation type="journal article" date="2013" name="Science">
        <title>The Amborella genome and the evolution of flowering plants.</title>
        <authorList>
            <consortium name="Amborella Genome Project"/>
        </authorList>
    </citation>
    <scope>NUCLEOTIDE SEQUENCE [LARGE SCALE GENOMIC DNA]</scope>
</reference>
<gene>
    <name evidence="2" type="ORF">AMTR_s00171p00062290</name>
</gene>
<accession>W1PJU1</accession>
<dbReference type="STRING" id="13333.W1PJU1"/>
<evidence type="ECO:0000313" key="3">
    <source>
        <dbReference type="Proteomes" id="UP000017836"/>
    </source>
</evidence>
<proteinExistence type="predicted"/>
<dbReference type="HOGENOM" id="CLU_048204_0_0_1"/>
<protein>
    <recommendedName>
        <fullName evidence="1">DUF1308 domain-containing protein</fullName>
    </recommendedName>
</protein>
<feature type="domain" description="DUF1308" evidence="1">
    <location>
        <begin position="312"/>
        <end position="479"/>
    </location>
</feature>
<dbReference type="Proteomes" id="UP000017836">
    <property type="component" value="Unassembled WGS sequence"/>
</dbReference>
<dbReference type="Gramene" id="ERN10237">
    <property type="protein sequence ID" value="ERN10237"/>
    <property type="gene ID" value="AMTR_s00171p00062290"/>
</dbReference>
<evidence type="ECO:0000259" key="1">
    <source>
        <dbReference type="Pfam" id="PF07000"/>
    </source>
</evidence>
<sequence>MDLQKAKKRCVDCLEQLQSLPPSKISLTCKRSLYKLIISELKFLNSLSQDFCGPLSTNIGYLESIVYILQQPFINSITRVCKSVPLSSLHGKKFKANPKGVHIDIICTYHGNPVWFIVSDRNPKYISWAYSHRSKGLRSRLHSVIQAANSSLTLQPAFVIFFFANGLDEVVPQKLIDEYKALEIGKEFNHFEVSIFEELEDEWVNITFNRKTFDGDLKDSSRQYQGARVFQFAVNCLEKDDEGRRACVHSESSVTMSSSLGNTMMGFHKNLLGNDPEVLGNAAFCSLISTMQSSLLDGDGTEMGVTVGENMINFDTTALIALVSGISSGGIEQILKAPEDDMRKRFKSNFAFVMAQVKSEIENPILEELGCLISCRKVIICESVCSEFKELIAMCGGPGEKMRADRLLQCLVVIKDNPSARVVGLPTTRKIGLKNKIIFGTGDQWRAPTLTANMGFVRAVFQTGMSLMTLEHRPRALTGQ</sequence>
<organism evidence="2 3">
    <name type="scientific">Amborella trichopoda</name>
    <dbReference type="NCBI Taxonomy" id="13333"/>
    <lineage>
        <taxon>Eukaryota</taxon>
        <taxon>Viridiplantae</taxon>
        <taxon>Streptophyta</taxon>
        <taxon>Embryophyta</taxon>
        <taxon>Tracheophyta</taxon>
        <taxon>Spermatophyta</taxon>
        <taxon>Magnoliopsida</taxon>
        <taxon>Amborellales</taxon>
        <taxon>Amborellaceae</taxon>
        <taxon>Amborella</taxon>
    </lineage>
</organism>
<dbReference type="AlphaFoldDB" id="W1PJU1"/>
<keyword evidence="3" id="KW-1185">Reference proteome</keyword>
<dbReference type="eggNOG" id="KOG4529">
    <property type="taxonomic scope" value="Eukaryota"/>
</dbReference>
<dbReference type="EMBL" id="KI392934">
    <property type="protein sequence ID" value="ERN10237.1"/>
    <property type="molecule type" value="Genomic_DNA"/>
</dbReference>
<dbReference type="Pfam" id="PF07000">
    <property type="entry name" value="DUF1308"/>
    <property type="match status" value="1"/>
</dbReference>
<dbReference type="OrthoDB" id="441890at2759"/>
<dbReference type="PANTHER" id="PTHR13379:SF0">
    <property type="entry name" value="UPF0415 PROTEIN C7ORF25"/>
    <property type="match status" value="1"/>
</dbReference>
<evidence type="ECO:0000313" key="2">
    <source>
        <dbReference type="EMBL" id="ERN10237.1"/>
    </source>
</evidence>
<dbReference type="InterPro" id="IPR010733">
    <property type="entry name" value="DUF1308"/>
</dbReference>